<accession>A0A161JJR0</accession>
<dbReference type="Proteomes" id="UP000218288">
    <property type="component" value="Chromosome"/>
</dbReference>
<dbReference type="EMBL" id="AP014809">
    <property type="protein sequence ID" value="BAU88689.1"/>
    <property type="molecule type" value="Genomic_DNA"/>
</dbReference>
<sequence length="67" mass="7630">MSTETIKDRYQRTLGYIETQSNGKQRALDASRRTLGFYDPQQDTTKDAHQRTIAHGNVLASLIFNSN</sequence>
<organism evidence="1 2">
    <name type="scientific">Methylorubrum populi</name>
    <dbReference type="NCBI Taxonomy" id="223967"/>
    <lineage>
        <taxon>Bacteria</taxon>
        <taxon>Pseudomonadati</taxon>
        <taxon>Pseudomonadota</taxon>
        <taxon>Alphaproteobacteria</taxon>
        <taxon>Hyphomicrobiales</taxon>
        <taxon>Methylobacteriaceae</taxon>
        <taxon>Methylorubrum</taxon>
    </lineage>
</organism>
<evidence type="ECO:0000313" key="2">
    <source>
        <dbReference type="Proteomes" id="UP000218288"/>
    </source>
</evidence>
<protein>
    <submittedName>
        <fullName evidence="1">Uncharacterized protein</fullName>
    </submittedName>
</protein>
<proteinExistence type="predicted"/>
<reference evidence="1 2" key="1">
    <citation type="journal article" date="2016" name="Genome Announc.">
        <title>Complete Genome Sequence of Methylobacterium populi P-1M, Isolated from Pink-Pigmented Household Biofilm.</title>
        <authorList>
            <person name="Morohoshi T."/>
            <person name="Ikeda T."/>
        </authorList>
    </citation>
    <scope>NUCLEOTIDE SEQUENCE [LARGE SCALE GENOMIC DNA]</scope>
    <source>
        <strain evidence="1 2">P-1M</strain>
    </source>
</reference>
<name>A0A161JJR0_9HYPH</name>
<dbReference type="AlphaFoldDB" id="A0A161JJR0"/>
<gene>
    <name evidence="1" type="ORF">MPPM_0084</name>
</gene>
<evidence type="ECO:0000313" key="1">
    <source>
        <dbReference type="EMBL" id="BAU88689.1"/>
    </source>
</evidence>